<dbReference type="Proteomes" id="UP000317365">
    <property type="component" value="Chromosome"/>
</dbReference>
<name>A0A515EJB5_9BURK</name>
<comment type="subcellular location">
    <subcellularLocation>
        <location evidence="1">Cell membrane</location>
        <topology evidence="1">Multi-pass membrane protein</topology>
    </subcellularLocation>
</comment>
<evidence type="ECO:0000313" key="3">
    <source>
        <dbReference type="EMBL" id="QDL52786.1"/>
    </source>
</evidence>
<keyword evidence="1" id="KW-1003">Cell membrane</keyword>
<keyword evidence="1" id="KW-0812">Transmembrane</keyword>
<dbReference type="PANTHER" id="PTHR30353">
    <property type="entry name" value="INNER MEMBRANE PROTEIN DEDA-RELATED"/>
    <property type="match status" value="1"/>
</dbReference>
<dbReference type="PANTHER" id="PTHR30353:SF15">
    <property type="entry name" value="INNER MEMBRANE PROTEIN YABI"/>
    <property type="match status" value="1"/>
</dbReference>
<sequence length="223" mass="23672">MNLAELLSAIERYDYWVYGLLLLYCLGKTGPLPMLAAFAAAMGALHLGALLTVTLLGTIGGGQIRFATGRFAAPWICKKFPGLAAWLALASAGVERYSLRVLLSYRFVKGAFSLVSIGAGASLLPWTRHLLLDGIGAFIWIGTMVGIGWTFGTMGAALDPRWAAYLGLALLVASIATFALAGNRIKRHLQPLAERILQERQAGKTGNAAPKQVDARASVGVAD</sequence>
<organism evidence="3 4">
    <name type="scientific">Rhodoferax aquaticus</name>
    <dbReference type="NCBI Taxonomy" id="2527691"/>
    <lineage>
        <taxon>Bacteria</taxon>
        <taxon>Pseudomonadati</taxon>
        <taxon>Pseudomonadota</taxon>
        <taxon>Betaproteobacteria</taxon>
        <taxon>Burkholderiales</taxon>
        <taxon>Comamonadaceae</taxon>
        <taxon>Rhodoferax</taxon>
    </lineage>
</organism>
<reference evidence="4" key="2">
    <citation type="journal article" date="2020" name="Int. J. Syst. Evol. Microbiol.">
        <title>Genomic insights into a novel species Rhodoferax aquaticus sp. nov., isolated from freshwater.</title>
        <authorList>
            <person name="Li T."/>
            <person name="Zhuo Y."/>
            <person name="Jin C.Z."/>
            <person name="Wu X."/>
            <person name="Ko S.R."/>
            <person name="Jin F.J."/>
            <person name="Ahn C.Y."/>
            <person name="Oh H.M."/>
            <person name="Lee H.G."/>
            <person name="Jin L."/>
        </authorList>
    </citation>
    <scope>NUCLEOTIDE SEQUENCE [LARGE SCALE GENOMIC DNA]</scope>
    <source>
        <strain evidence="4">Gr-4</strain>
    </source>
</reference>
<accession>A0A515EJB5</accession>
<gene>
    <name evidence="3" type="ORF">EXZ61_00560</name>
</gene>
<feature type="transmembrane region" description="Helical" evidence="1">
    <location>
        <begin position="36"/>
        <end position="59"/>
    </location>
</feature>
<keyword evidence="4" id="KW-1185">Reference proteome</keyword>
<proteinExistence type="inferred from homology"/>
<feature type="transmembrane region" description="Helical" evidence="1">
    <location>
        <begin position="131"/>
        <end position="150"/>
    </location>
</feature>
<reference evidence="4" key="1">
    <citation type="submission" date="2019-02" db="EMBL/GenBank/DDBJ databases">
        <title>Complete genome sequence of Rhodoferax sp. Gr-4.</title>
        <authorList>
            <person name="Jin L."/>
        </authorList>
    </citation>
    <scope>NUCLEOTIDE SEQUENCE [LARGE SCALE GENOMIC DNA]</scope>
    <source>
        <strain evidence="4">Gr-4</strain>
    </source>
</reference>
<evidence type="ECO:0008006" key="5">
    <source>
        <dbReference type="Google" id="ProtNLM"/>
    </source>
</evidence>
<feature type="region of interest" description="Disordered" evidence="2">
    <location>
        <begin position="203"/>
        <end position="223"/>
    </location>
</feature>
<dbReference type="AlphaFoldDB" id="A0A515EJB5"/>
<dbReference type="GO" id="GO:0005886">
    <property type="term" value="C:plasma membrane"/>
    <property type="evidence" value="ECO:0007669"/>
    <property type="project" value="UniProtKB-SubCell"/>
</dbReference>
<protein>
    <recommendedName>
        <fullName evidence="5">DedA family protein</fullName>
    </recommendedName>
</protein>
<keyword evidence="1" id="KW-1133">Transmembrane helix</keyword>
<keyword evidence="1" id="KW-0472">Membrane</keyword>
<dbReference type="InterPro" id="IPR032818">
    <property type="entry name" value="DedA-like"/>
</dbReference>
<evidence type="ECO:0000256" key="2">
    <source>
        <dbReference type="SAM" id="MobiDB-lite"/>
    </source>
</evidence>
<dbReference type="KEGG" id="rhg:EXZ61_00560"/>
<comment type="similarity">
    <text evidence="1">Belongs to the DedA family.</text>
</comment>
<feature type="transmembrane region" description="Helical" evidence="1">
    <location>
        <begin position="162"/>
        <end position="181"/>
    </location>
</feature>
<feature type="transmembrane region" description="Helical" evidence="1">
    <location>
        <begin position="105"/>
        <end position="124"/>
    </location>
</feature>
<dbReference type="EMBL" id="CP036282">
    <property type="protein sequence ID" value="QDL52786.1"/>
    <property type="molecule type" value="Genomic_DNA"/>
</dbReference>
<dbReference type="RefSeq" id="WP_142808238.1">
    <property type="nucleotide sequence ID" value="NZ_CP036282.1"/>
</dbReference>
<evidence type="ECO:0000313" key="4">
    <source>
        <dbReference type="Proteomes" id="UP000317365"/>
    </source>
</evidence>
<evidence type="ECO:0000256" key="1">
    <source>
        <dbReference type="RuleBase" id="RU367016"/>
    </source>
</evidence>